<name>A0A812JAJ2_9DINO</name>
<comment type="caution">
    <text evidence="2">The sequence shown here is derived from an EMBL/GenBank/DDBJ whole genome shotgun (WGS) entry which is preliminary data.</text>
</comment>
<evidence type="ECO:0000313" key="2">
    <source>
        <dbReference type="EMBL" id="CAE7196309.1"/>
    </source>
</evidence>
<feature type="compositionally biased region" description="Low complexity" evidence="1">
    <location>
        <begin position="168"/>
        <end position="178"/>
    </location>
</feature>
<dbReference type="EMBL" id="CAJNDS010000348">
    <property type="protein sequence ID" value="CAE7196309.1"/>
    <property type="molecule type" value="Genomic_DNA"/>
</dbReference>
<dbReference type="AlphaFoldDB" id="A0A812JAJ2"/>
<feature type="region of interest" description="Disordered" evidence="1">
    <location>
        <begin position="38"/>
        <end position="182"/>
    </location>
</feature>
<evidence type="ECO:0000313" key="3">
    <source>
        <dbReference type="Proteomes" id="UP000604046"/>
    </source>
</evidence>
<dbReference type="Proteomes" id="UP000604046">
    <property type="component" value="Unassembled WGS sequence"/>
</dbReference>
<evidence type="ECO:0000256" key="1">
    <source>
        <dbReference type="SAM" id="MobiDB-lite"/>
    </source>
</evidence>
<organism evidence="2 3">
    <name type="scientific">Symbiodinium natans</name>
    <dbReference type="NCBI Taxonomy" id="878477"/>
    <lineage>
        <taxon>Eukaryota</taxon>
        <taxon>Sar</taxon>
        <taxon>Alveolata</taxon>
        <taxon>Dinophyceae</taxon>
        <taxon>Suessiales</taxon>
        <taxon>Symbiodiniaceae</taxon>
        <taxon>Symbiodinium</taxon>
    </lineage>
</organism>
<gene>
    <name evidence="2" type="primary">PPM1L</name>
    <name evidence="2" type="ORF">SNAT2548_LOCUS5463</name>
</gene>
<reference evidence="2" key="1">
    <citation type="submission" date="2021-02" db="EMBL/GenBank/DDBJ databases">
        <authorList>
            <person name="Dougan E. K."/>
            <person name="Rhodes N."/>
            <person name="Thang M."/>
            <person name="Chan C."/>
        </authorList>
    </citation>
    <scope>NUCLEOTIDE SEQUENCE</scope>
</reference>
<dbReference type="OrthoDB" id="414155at2759"/>
<feature type="compositionally biased region" description="Polar residues" evidence="1">
    <location>
        <begin position="136"/>
        <end position="158"/>
    </location>
</feature>
<feature type="compositionally biased region" description="Low complexity" evidence="1">
    <location>
        <begin position="77"/>
        <end position="116"/>
    </location>
</feature>
<protein>
    <submittedName>
        <fullName evidence="2">PPM1L protein</fullName>
    </submittedName>
</protein>
<sequence>MAIVVLRDDGGERAFGHYLAQPERRGFFLKHLTAVMEAASAQKPKPDCPRVASEFSTGSVQEAGKKANREPSPLPLAPSLSALSALSTRASESPTSPKALSESSSKSPPSPEKQLPGSDTRAKARLPGSPSPSPSRAHTSDQAPLLQSPTSRQSQTPARTERVDVDHSSYSSSDQVSSRQGVRKAAELIGLDLERDEGLCWLAESAAGAELPAGWAMFHDDAGRAAYYHEQKKLVVRKHPMLDRYRCYVARLRAFYHRAPETQALNGGRRIRAHLAVILNESLNRCNRELPPVTPELLERAALLLGVDTSSEFALSTKVKMAMDMFAEDQYDISLATGVKADVDAFAAQLRQEQIQEMMSQPDGIIMCSELEAQPATVKCEECMDFFSMEGFARCHSTGKRRHHHPLKVEQCACSVYPQEPATCEVDGQYFSRRGYADAIMRTPILSSKHCRFLGGLACSEYPERRSEVVCEDCCDLFSTEAFWERHGHGHRRHHVQLTLDAENRLWRAGRMVPHEEANRILHRAIRAREGGPWLAFRDDQLTTYWYHLDDKVVTHENPYL</sequence>
<accession>A0A812JAJ2</accession>
<proteinExistence type="predicted"/>
<keyword evidence="3" id="KW-1185">Reference proteome</keyword>